<keyword evidence="2" id="KW-1185">Reference proteome</keyword>
<gene>
    <name evidence="1" type="ORF">L6164_001775</name>
</gene>
<protein>
    <submittedName>
        <fullName evidence="1">Uncharacterized protein</fullName>
    </submittedName>
</protein>
<evidence type="ECO:0000313" key="2">
    <source>
        <dbReference type="Proteomes" id="UP000828941"/>
    </source>
</evidence>
<reference evidence="1 2" key="1">
    <citation type="journal article" date="2022" name="DNA Res.">
        <title>Chromosomal-level genome assembly of the orchid tree Bauhinia variegata (Leguminosae; Cercidoideae) supports the allotetraploid origin hypothesis of Bauhinia.</title>
        <authorList>
            <person name="Zhong Y."/>
            <person name="Chen Y."/>
            <person name="Zheng D."/>
            <person name="Pang J."/>
            <person name="Liu Y."/>
            <person name="Luo S."/>
            <person name="Meng S."/>
            <person name="Qian L."/>
            <person name="Wei D."/>
            <person name="Dai S."/>
            <person name="Zhou R."/>
        </authorList>
    </citation>
    <scope>NUCLEOTIDE SEQUENCE [LARGE SCALE GENOMIC DNA]</scope>
    <source>
        <strain evidence="1">BV-YZ2020</strain>
    </source>
</reference>
<comment type="caution">
    <text evidence="1">The sequence shown here is derived from an EMBL/GenBank/DDBJ whole genome shotgun (WGS) entry which is preliminary data.</text>
</comment>
<evidence type="ECO:0000313" key="1">
    <source>
        <dbReference type="EMBL" id="KAI4357852.1"/>
    </source>
</evidence>
<accession>A0ACB9QAP1</accession>
<dbReference type="EMBL" id="CM039426">
    <property type="protein sequence ID" value="KAI4357852.1"/>
    <property type="molecule type" value="Genomic_DNA"/>
</dbReference>
<name>A0ACB9QAP1_BAUVA</name>
<dbReference type="Proteomes" id="UP000828941">
    <property type="component" value="Chromosome 1"/>
</dbReference>
<proteinExistence type="predicted"/>
<organism evidence="1 2">
    <name type="scientific">Bauhinia variegata</name>
    <name type="common">Purple orchid tree</name>
    <name type="synonym">Phanera variegata</name>
    <dbReference type="NCBI Taxonomy" id="167791"/>
    <lineage>
        <taxon>Eukaryota</taxon>
        <taxon>Viridiplantae</taxon>
        <taxon>Streptophyta</taxon>
        <taxon>Embryophyta</taxon>
        <taxon>Tracheophyta</taxon>
        <taxon>Spermatophyta</taxon>
        <taxon>Magnoliopsida</taxon>
        <taxon>eudicotyledons</taxon>
        <taxon>Gunneridae</taxon>
        <taxon>Pentapetalae</taxon>
        <taxon>rosids</taxon>
        <taxon>fabids</taxon>
        <taxon>Fabales</taxon>
        <taxon>Fabaceae</taxon>
        <taxon>Cercidoideae</taxon>
        <taxon>Cercideae</taxon>
        <taxon>Bauhiniinae</taxon>
        <taxon>Bauhinia</taxon>
    </lineage>
</organism>
<sequence>MMLHFGRPAKLKTKTIVFEDAYPVSDSASLEQLKELTSQRRAIERSINESSGVTEAVAREMSGGLVSRIEQDLHKIEQYLPLLENFFFYAKAIGSNHRMDQWTSSLRIRWSSALSSSSVFKLKGPQFFQIDNLRFELGMMHFLYAAILRERALEVLSADLVKSATLFREAAGIYHYLAHDILPSLQPVLPPERPPESLAAISTIMSLLCLADAQAVTIKKAEEKGTSSSLLAKLHHGITLFLNEAVGVLNAVPTECKDISSCLSEFIFYSKSLHELKGQKHFAENLKTSGEIGTAIGVLRSALINVKKKMPGKESWKSIYQKEIHDASEVLRKFVYENDNVWREKIPTPDKLPLPQGSKIVNFIPYCPKRWERQLAFKLQE</sequence>